<reference evidence="2 3" key="1">
    <citation type="submission" date="2020-01" db="EMBL/GenBank/DDBJ databases">
        <title>Identification and distribution of gene clusters putatively required for synthesis of sphingolipid metabolism inhibitors in phylogenetically diverse species of the filamentous fungus Fusarium.</title>
        <authorList>
            <person name="Kim H.-S."/>
            <person name="Busman M."/>
            <person name="Brown D.W."/>
            <person name="Divon H."/>
            <person name="Uhlig S."/>
            <person name="Proctor R.H."/>
        </authorList>
    </citation>
    <scope>NUCLEOTIDE SEQUENCE [LARGE SCALE GENOMIC DNA]</scope>
    <source>
        <strain evidence="2 3">NRRL 13308</strain>
    </source>
</reference>
<comment type="caution">
    <text evidence="2">The sequence shown here is derived from an EMBL/GenBank/DDBJ whole genome shotgun (WGS) entry which is preliminary data.</text>
</comment>
<sequence>MSLVFKSYDPVRDQQRAERRRRKRSAERSTLVPSSATYIDIAPSQSLVAGHKRSRVDENFIPFTNMDATEDPYCGFPSVEECLEFCSPRDTNMPSAYTPTSANLLSYPDSGIDIQDVSSDSSCQKEAYKDDRLGRKLPRAIGTIPSASDLDIEREAYDVNASGIPASTTVSEESDRGISPAEHALLSDAETTPSTALSISTLASVTSPIYQKRTSTWRNQNSFVDNKDGAQDSSTGMADLGVPDTMSEGTLFGEGLLVVESQDNIAPESSSSSNRPLSQDIQALRNLVTMEESVTEPSSAEKTPTQDAAPSSTKRSFSESGATSDSQPSSSEVWQSPKRLRFTSISSEEAVSTFLDIQKIISNVLAKRNQDQPHSLIPDVSVQSMSDTIQVAMDGVGDDSSDDSANTSSSFDDSESETELTTLQTQGFHHRSTQRRRWTSMEENLLRALKSTQKRSKGKPSDCQIASKLSRTESGVKQHWDIMLQREQKDRDRLIRG</sequence>
<dbReference type="AlphaFoldDB" id="A0A8H4NHR6"/>
<feature type="region of interest" description="Disordered" evidence="1">
    <location>
        <begin position="290"/>
        <end position="336"/>
    </location>
</feature>
<evidence type="ECO:0000313" key="2">
    <source>
        <dbReference type="EMBL" id="KAF4415115.1"/>
    </source>
</evidence>
<accession>A0A8H4NHR6</accession>
<dbReference type="EMBL" id="JAADJF010000608">
    <property type="protein sequence ID" value="KAF4415115.1"/>
    <property type="molecule type" value="Genomic_DNA"/>
</dbReference>
<gene>
    <name evidence="2" type="ORF">FACUT_13665</name>
</gene>
<dbReference type="OrthoDB" id="5095336at2759"/>
<proteinExistence type="predicted"/>
<feature type="compositionally biased region" description="Polar residues" evidence="1">
    <location>
        <begin position="295"/>
        <end position="334"/>
    </location>
</feature>
<protein>
    <recommendedName>
        <fullName evidence="4">Myb-like domain-containing protein</fullName>
    </recommendedName>
</protein>
<evidence type="ECO:0000256" key="1">
    <source>
        <dbReference type="SAM" id="MobiDB-lite"/>
    </source>
</evidence>
<dbReference type="Proteomes" id="UP000536711">
    <property type="component" value="Unassembled WGS sequence"/>
</dbReference>
<evidence type="ECO:0000313" key="3">
    <source>
        <dbReference type="Proteomes" id="UP000536711"/>
    </source>
</evidence>
<feature type="region of interest" description="Disordered" evidence="1">
    <location>
        <begin position="393"/>
        <end position="438"/>
    </location>
</feature>
<feature type="region of interest" description="Disordered" evidence="1">
    <location>
        <begin position="1"/>
        <end position="31"/>
    </location>
</feature>
<keyword evidence="3" id="KW-1185">Reference proteome</keyword>
<name>A0A8H4NHR6_9HYPO</name>
<organism evidence="2 3">
    <name type="scientific">Fusarium acutatum</name>
    <dbReference type="NCBI Taxonomy" id="78861"/>
    <lineage>
        <taxon>Eukaryota</taxon>
        <taxon>Fungi</taxon>
        <taxon>Dikarya</taxon>
        <taxon>Ascomycota</taxon>
        <taxon>Pezizomycotina</taxon>
        <taxon>Sordariomycetes</taxon>
        <taxon>Hypocreomycetidae</taxon>
        <taxon>Hypocreales</taxon>
        <taxon>Nectriaceae</taxon>
        <taxon>Fusarium</taxon>
        <taxon>Fusarium fujikuroi species complex</taxon>
    </lineage>
</organism>
<feature type="compositionally biased region" description="Basic residues" evidence="1">
    <location>
        <begin position="428"/>
        <end position="438"/>
    </location>
</feature>
<evidence type="ECO:0008006" key="4">
    <source>
        <dbReference type="Google" id="ProtNLM"/>
    </source>
</evidence>